<organism evidence="2 3">
    <name type="scientific">Candidatus Enterovibrio escicola</name>
    <dbReference type="NCBI Taxonomy" id="1927127"/>
    <lineage>
        <taxon>Bacteria</taxon>
        <taxon>Pseudomonadati</taxon>
        <taxon>Pseudomonadota</taxon>
        <taxon>Gammaproteobacteria</taxon>
        <taxon>Vibrionales</taxon>
        <taxon>Vibrionaceae</taxon>
        <taxon>Enterovibrio</taxon>
    </lineage>
</organism>
<dbReference type="Pfam" id="PF13612">
    <property type="entry name" value="DDE_Tnp_1_3"/>
    <property type="match status" value="1"/>
</dbReference>
<name>A0A2A5T0W6_9GAMM</name>
<evidence type="ECO:0000313" key="3">
    <source>
        <dbReference type="Proteomes" id="UP000219020"/>
    </source>
</evidence>
<accession>A0A2A5T0W6</accession>
<keyword evidence="3" id="KW-1185">Reference proteome</keyword>
<proteinExistence type="predicted"/>
<evidence type="ECO:0000313" key="2">
    <source>
        <dbReference type="EMBL" id="PCS21786.1"/>
    </source>
</evidence>
<dbReference type="EMBL" id="NBYY01000030">
    <property type="protein sequence ID" value="PCS21786.1"/>
    <property type="molecule type" value="Genomic_DNA"/>
</dbReference>
<protein>
    <submittedName>
        <fullName evidence="2">Mobile element protein</fullName>
    </submittedName>
</protein>
<reference evidence="3" key="1">
    <citation type="submission" date="2017-04" db="EMBL/GenBank/DDBJ databases">
        <title>Genome evolution of the luminous symbionts of deep sea anglerfish.</title>
        <authorList>
            <person name="Hendry T.A."/>
        </authorList>
    </citation>
    <scope>NUCLEOTIDE SEQUENCE [LARGE SCALE GENOMIC DNA]</scope>
</reference>
<feature type="domain" description="Transposase DDE" evidence="1">
    <location>
        <begin position="1"/>
        <end position="82"/>
    </location>
</feature>
<evidence type="ECO:0000259" key="1">
    <source>
        <dbReference type="Pfam" id="PF13612"/>
    </source>
</evidence>
<dbReference type="AlphaFoldDB" id="A0A2A5T0W6"/>
<comment type="caution">
    <text evidence="2">The sequence shown here is derived from an EMBL/GenBank/DDBJ whole genome shotgun (WGS) entry which is preliminary data.</text>
</comment>
<gene>
    <name evidence="2" type="ORF">BTN49_2607</name>
</gene>
<dbReference type="InterPro" id="IPR025668">
    <property type="entry name" value="Tnp_DDE_dom"/>
</dbReference>
<sequence length="117" mass="13533">MTRANVDDRKPVSEISDELLGVYTEIKIISLIHLSGNLQTKGVTLITGVKKNMKPKVMKFWDRLILRQRFIIETIFDQLKIYPKLSIFSNVVASALWPTCWQGSSRIHFNQRSRASR</sequence>
<dbReference type="RefSeq" id="WP_146679358.1">
    <property type="nucleotide sequence ID" value="NZ_CAWNJE010000024.1"/>
</dbReference>
<dbReference type="GeneID" id="66952900"/>
<dbReference type="Proteomes" id="UP000219020">
    <property type="component" value="Unassembled WGS sequence"/>
</dbReference>